<keyword evidence="4" id="KW-0297">G-protein coupled receptor</keyword>
<reference evidence="10 11" key="1">
    <citation type="submission" date="2014-11" db="EMBL/GenBank/DDBJ databases">
        <title>Genetic blueprint of the zoonotic pathogen Toxocara canis.</title>
        <authorList>
            <person name="Zhu X.-Q."/>
            <person name="Korhonen P.K."/>
            <person name="Cai H."/>
            <person name="Young N.D."/>
            <person name="Nejsum P."/>
            <person name="von Samson-Himmelstjerna G."/>
            <person name="Boag P.R."/>
            <person name="Tan P."/>
            <person name="Li Q."/>
            <person name="Min J."/>
            <person name="Yang Y."/>
            <person name="Wang X."/>
            <person name="Fang X."/>
            <person name="Hall R.S."/>
            <person name="Hofmann A."/>
            <person name="Sternberg P.W."/>
            <person name="Jex A.R."/>
            <person name="Gasser R.B."/>
        </authorList>
    </citation>
    <scope>NUCLEOTIDE SEQUENCE [LARGE SCALE GENOMIC DNA]</scope>
    <source>
        <strain evidence="10">PN_DK_2014</strain>
    </source>
</reference>
<dbReference type="Gene3D" id="1.20.1070.10">
    <property type="entry name" value="Rhodopsin 7-helix transmembrane proteins"/>
    <property type="match status" value="2"/>
</dbReference>
<dbReference type="Proteomes" id="UP000031036">
    <property type="component" value="Unassembled WGS sequence"/>
</dbReference>
<dbReference type="PANTHER" id="PTHR24235">
    <property type="entry name" value="NEUROPEPTIDE Y RECEPTOR"/>
    <property type="match status" value="1"/>
</dbReference>
<feature type="transmembrane region" description="Helical" evidence="8">
    <location>
        <begin position="103"/>
        <end position="125"/>
    </location>
</feature>
<evidence type="ECO:0000256" key="5">
    <source>
        <dbReference type="ARBA" id="ARBA00023136"/>
    </source>
</evidence>
<evidence type="ECO:0000256" key="3">
    <source>
        <dbReference type="ARBA" id="ARBA00022989"/>
    </source>
</evidence>
<dbReference type="OrthoDB" id="9046662at2759"/>
<organism evidence="10 11">
    <name type="scientific">Toxocara canis</name>
    <name type="common">Canine roundworm</name>
    <dbReference type="NCBI Taxonomy" id="6265"/>
    <lineage>
        <taxon>Eukaryota</taxon>
        <taxon>Metazoa</taxon>
        <taxon>Ecdysozoa</taxon>
        <taxon>Nematoda</taxon>
        <taxon>Chromadorea</taxon>
        <taxon>Rhabditida</taxon>
        <taxon>Spirurina</taxon>
        <taxon>Ascaridomorpha</taxon>
        <taxon>Ascaridoidea</taxon>
        <taxon>Toxocaridae</taxon>
        <taxon>Toxocara</taxon>
    </lineage>
</organism>
<keyword evidence="7" id="KW-0807">Transducer</keyword>
<dbReference type="EMBL" id="JPKZ01001706">
    <property type="protein sequence ID" value="KHN80601.1"/>
    <property type="molecule type" value="Genomic_DNA"/>
</dbReference>
<keyword evidence="5 8" id="KW-0472">Membrane</keyword>
<evidence type="ECO:0000256" key="7">
    <source>
        <dbReference type="ARBA" id="ARBA00023224"/>
    </source>
</evidence>
<protein>
    <submittedName>
        <fullName evidence="10">Pyroglutamylated RFamide peptide receptor</fullName>
    </submittedName>
</protein>
<keyword evidence="6 10" id="KW-0675">Receptor</keyword>
<dbReference type="InterPro" id="IPR000276">
    <property type="entry name" value="GPCR_Rhodpsn"/>
</dbReference>
<evidence type="ECO:0000256" key="2">
    <source>
        <dbReference type="ARBA" id="ARBA00022692"/>
    </source>
</evidence>
<evidence type="ECO:0000313" key="11">
    <source>
        <dbReference type="Proteomes" id="UP000031036"/>
    </source>
</evidence>
<dbReference type="GO" id="GO:0008188">
    <property type="term" value="F:neuropeptide receptor activity"/>
    <property type="evidence" value="ECO:0007669"/>
    <property type="project" value="TreeGrafter"/>
</dbReference>
<evidence type="ECO:0000256" key="6">
    <source>
        <dbReference type="ARBA" id="ARBA00023170"/>
    </source>
</evidence>
<evidence type="ECO:0000256" key="4">
    <source>
        <dbReference type="ARBA" id="ARBA00023040"/>
    </source>
</evidence>
<dbReference type="AlphaFoldDB" id="A0A0B2VAS3"/>
<dbReference type="InterPro" id="IPR017452">
    <property type="entry name" value="GPCR_Rhodpsn_7TM"/>
</dbReference>
<dbReference type="GO" id="GO:0042923">
    <property type="term" value="F:neuropeptide binding"/>
    <property type="evidence" value="ECO:0007669"/>
    <property type="project" value="TreeGrafter"/>
</dbReference>
<dbReference type="SUPFAM" id="SSF81321">
    <property type="entry name" value="Family A G protein-coupled receptor-like"/>
    <property type="match status" value="2"/>
</dbReference>
<dbReference type="Pfam" id="PF00001">
    <property type="entry name" value="7tm_1"/>
    <property type="match status" value="2"/>
</dbReference>
<dbReference type="PANTHER" id="PTHR24235:SF29">
    <property type="entry name" value="GH23382P"/>
    <property type="match status" value="1"/>
</dbReference>
<evidence type="ECO:0000256" key="1">
    <source>
        <dbReference type="ARBA" id="ARBA00004141"/>
    </source>
</evidence>
<dbReference type="GO" id="GO:0043005">
    <property type="term" value="C:neuron projection"/>
    <property type="evidence" value="ECO:0007669"/>
    <property type="project" value="TreeGrafter"/>
</dbReference>
<dbReference type="PROSITE" id="PS50262">
    <property type="entry name" value="G_PROTEIN_RECEP_F1_2"/>
    <property type="match status" value="1"/>
</dbReference>
<keyword evidence="3 8" id="KW-1133">Transmembrane helix</keyword>
<gene>
    <name evidence="10" type="primary">Qrfpr</name>
    <name evidence="10" type="ORF">Tcan_10913</name>
</gene>
<evidence type="ECO:0000259" key="9">
    <source>
        <dbReference type="PROSITE" id="PS50262"/>
    </source>
</evidence>
<feature type="transmembrane region" description="Helical" evidence="8">
    <location>
        <begin position="43"/>
        <end position="68"/>
    </location>
</feature>
<feature type="domain" description="G-protein coupled receptors family 1 profile" evidence="9">
    <location>
        <begin position="59"/>
        <end position="153"/>
    </location>
</feature>
<dbReference type="GO" id="GO:0005886">
    <property type="term" value="C:plasma membrane"/>
    <property type="evidence" value="ECO:0007669"/>
    <property type="project" value="TreeGrafter"/>
</dbReference>
<feature type="transmembrane region" description="Helical" evidence="8">
    <location>
        <begin position="80"/>
        <end position="97"/>
    </location>
</feature>
<proteinExistence type="predicted"/>
<dbReference type="STRING" id="6265.A0A0B2VAS3"/>
<evidence type="ECO:0000313" key="10">
    <source>
        <dbReference type="EMBL" id="KHN80601.1"/>
    </source>
</evidence>
<accession>A0A0B2VAS3</accession>
<comment type="caution">
    <text evidence="10">The sequence shown here is derived from an EMBL/GenBank/DDBJ whole genome shotgun (WGS) entry which is preliminary data.</text>
</comment>
<evidence type="ECO:0000256" key="8">
    <source>
        <dbReference type="SAM" id="Phobius"/>
    </source>
</evidence>
<comment type="subcellular location">
    <subcellularLocation>
        <location evidence="1">Membrane</location>
        <topology evidence="1">Multi-pass membrane protein</topology>
    </subcellularLocation>
</comment>
<name>A0A0B2VAS3_TOXCA</name>
<keyword evidence="2 8" id="KW-0812">Transmembrane</keyword>
<keyword evidence="11" id="KW-1185">Reference proteome</keyword>
<dbReference type="PRINTS" id="PR00237">
    <property type="entry name" value="GPCRRHODOPSN"/>
</dbReference>
<sequence length="190" mass="20728">MSITINASASMLVNSATESNPLREGSINCTGAKALTDFIITRLVFGIAYVLIFTLAVSGNSLVVYVVINNKTMQTVTNIFITNLAISDLLALTDFIITRLVFGIAYVLIFTLAVSGNSLVVYVVINNKTMQTVTNIFITNLAISDLLVNFTFPHLIHQVGFVTTDTIEMQLMATYKFAPHTTPHISPAFE</sequence>